<keyword evidence="1" id="KW-0813">Transport</keyword>
<proteinExistence type="predicted"/>
<keyword evidence="3 6" id="KW-0067">ATP-binding</keyword>
<evidence type="ECO:0000313" key="5">
    <source>
        <dbReference type="EMBL" id="MTR66728.1"/>
    </source>
</evidence>
<sequence>MSVIRVENLNKSIKGKVILEDLSFTVERGDCLALIGPNGAGKTTLMNCLLGDMKATSGIIEVEGKAPGHPQLKASVSYLPQENAIVQKLTVQELINFFRSIYPQPLTGEEIDDLLRFSSEQKKQLASKLSGGQKRLLSFVLTLIGRPSLLFLDEPTAGMDTSTRQRFWEIVGHLKEEGVTIVYSSHYIEEVEHTADRILVLHQGHLLRDTTPLAMRSEEVEKHFTLPLRYQALAAEMEGVSEVIIKPDALQIVTRDANRLWTRLQEEGCSIQEIEVSNRSLLDSIFENTKEVGREDETHESSRRG</sequence>
<name>A0A6A8V7E7_STRPA</name>
<dbReference type="RefSeq" id="WP_155127037.1">
    <property type="nucleotide sequence ID" value="NZ_JASHBL010000009.1"/>
</dbReference>
<gene>
    <name evidence="5" type="ORF">GMC73_05540</name>
    <name evidence="6" type="ORF">GMC90_09100</name>
</gene>
<evidence type="ECO:0000313" key="6">
    <source>
        <dbReference type="EMBL" id="MTS01940.1"/>
    </source>
</evidence>
<organism evidence="6">
    <name type="scientific">Streptococcus parasanguinis</name>
    <dbReference type="NCBI Taxonomy" id="1318"/>
    <lineage>
        <taxon>Bacteria</taxon>
        <taxon>Bacillati</taxon>
        <taxon>Bacillota</taxon>
        <taxon>Bacilli</taxon>
        <taxon>Lactobacillales</taxon>
        <taxon>Streptococcaceae</taxon>
        <taxon>Streptococcus</taxon>
    </lineage>
</organism>
<dbReference type="InterPro" id="IPR003593">
    <property type="entry name" value="AAA+_ATPase"/>
</dbReference>
<dbReference type="EMBL" id="WMYY01000005">
    <property type="protein sequence ID" value="MTR66728.1"/>
    <property type="molecule type" value="Genomic_DNA"/>
</dbReference>
<evidence type="ECO:0000259" key="4">
    <source>
        <dbReference type="PROSITE" id="PS50893"/>
    </source>
</evidence>
<dbReference type="AlphaFoldDB" id="A0A6A8V7E7"/>
<dbReference type="Gene3D" id="3.40.50.300">
    <property type="entry name" value="P-loop containing nucleotide triphosphate hydrolases"/>
    <property type="match status" value="1"/>
</dbReference>
<dbReference type="GO" id="GO:0005524">
    <property type="term" value="F:ATP binding"/>
    <property type="evidence" value="ECO:0007669"/>
    <property type="project" value="UniProtKB-KW"/>
</dbReference>
<dbReference type="InterPro" id="IPR027417">
    <property type="entry name" value="P-loop_NTPase"/>
</dbReference>
<evidence type="ECO:0000313" key="7">
    <source>
        <dbReference type="Proteomes" id="UP000460220"/>
    </source>
</evidence>
<evidence type="ECO:0000256" key="2">
    <source>
        <dbReference type="ARBA" id="ARBA00022741"/>
    </source>
</evidence>
<comment type="caution">
    <text evidence="6">The sequence shown here is derived from an EMBL/GenBank/DDBJ whole genome shotgun (WGS) entry which is preliminary data.</text>
</comment>
<protein>
    <submittedName>
        <fullName evidence="6">ATP-binding cassette domain-containing protein</fullName>
    </submittedName>
</protein>
<dbReference type="InterPro" id="IPR050763">
    <property type="entry name" value="ABC_transporter_ATP-binding"/>
</dbReference>
<feature type="domain" description="ABC transporter" evidence="4">
    <location>
        <begin position="4"/>
        <end position="228"/>
    </location>
</feature>
<dbReference type="EMBL" id="WMZE01000005">
    <property type="protein sequence ID" value="MTS01940.1"/>
    <property type="molecule type" value="Genomic_DNA"/>
</dbReference>
<dbReference type="PANTHER" id="PTHR42711">
    <property type="entry name" value="ABC TRANSPORTER ATP-BINDING PROTEIN"/>
    <property type="match status" value="1"/>
</dbReference>
<dbReference type="InterPro" id="IPR017871">
    <property type="entry name" value="ABC_transporter-like_CS"/>
</dbReference>
<dbReference type="SMART" id="SM00382">
    <property type="entry name" value="AAA"/>
    <property type="match status" value="1"/>
</dbReference>
<dbReference type="Pfam" id="PF00005">
    <property type="entry name" value="ABC_tran"/>
    <property type="match status" value="1"/>
</dbReference>
<dbReference type="Proteomes" id="UP000460220">
    <property type="component" value="Unassembled WGS sequence"/>
</dbReference>
<dbReference type="CDD" id="cd03230">
    <property type="entry name" value="ABC_DR_subfamily_A"/>
    <property type="match status" value="1"/>
</dbReference>
<dbReference type="PROSITE" id="PS00211">
    <property type="entry name" value="ABC_TRANSPORTER_1"/>
    <property type="match status" value="1"/>
</dbReference>
<dbReference type="GO" id="GO:0016887">
    <property type="term" value="F:ATP hydrolysis activity"/>
    <property type="evidence" value="ECO:0007669"/>
    <property type="project" value="InterPro"/>
</dbReference>
<accession>A0A6A8V7E7</accession>
<dbReference type="PANTHER" id="PTHR42711:SF17">
    <property type="entry name" value="ABC TRANSPORTER ATP-BINDING PROTEIN"/>
    <property type="match status" value="1"/>
</dbReference>
<keyword evidence="2" id="KW-0547">Nucleotide-binding</keyword>
<evidence type="ECO:0000256" key="3">
    <source>
        <dbReference type="ARBA" id="ARBA00022840"/>
    </source>
</evidence>
<dbReference type="PROSITE" id="PS50893">
    <property type="entry name" value="ABC_TRANSPORTER_2"/>
    <property type="match status" value="1"/>
</dbReference>
<reference evidence="6 7" key="1">
    <citation type="journal article" date="2019" name="Nat. Med.">
        <title>A library of human gut bacterial isolates paired with longitudinal multiomics data enables mechanistic microbiome research.</title>
        <authorList>
            <person name="Poyet M."/>
            <person name="Groussin M."/>
            <person name="Gibbons S.M."/>
            <person name="Avila-Pacheco J."/>
            <person name="Jiang X."/>
            <person name="Kearney S.M."/>
            <person name="Perrotta A.R."/>
            <person name="Berdy B."/>
            <person name="Zhao S."/>
            <person name="Lieberman T.D."/>
            <person name="Swanson P.K."/>
            <person name="Smith M."/>
            <person name="Roesemann S."/>
            <person name="Alexander J.E."/>
            <person name="Rich S.A."/>
            <person name="Livny J."/>
            <person name="Vlamakis H."/>
            <person name="Clish C."/>
            <person name="Bullock K."/>
            <person name="Deik A."/>
            <person name="Scott J."/>
            <person name="Pierce K.A."/>
            <person name="Xavier R.J."/>
            <person name="Alm E.J."/>
        </authorList>
    </citation>
    <scope>NUCLEOTIDE SEQUENCE</scope>
    <source>
        <strain evidence="5 7">BIOML-A12</strain>
        <strain evidence="6">BIOML-A6</strain>
    </source>
</reference>
<dbReference type="SUPFAM" id="SSF52540">
    <property type="entry name" value="P-loop containing nucleoside triphosphate hydrolases"/>
    <property type="match status" value="1"/>
</dbReference>
<evidence type="ECO:0000256" key="1">
    <source>
        <dbReference type="ARBA" id="ARBA00022448"/>
    </source>
</evidence>
<dbReference type="InterPro" id="IPR003439">
    <property type="entry name" value="ABC_transporter-like_ATP-bd"/>
</dbReference>